<dbReference type="CDD" id="cd04692">
    <property type="entry name" value="NUDIX_Hydrolase"/>
    <property type="match status" value="1"/>
</dbReference>
<dbReference type="PROSITE" id="PS51462">
    <property type="entry name" value="NUDIX"/>
    <property type="match status" value="1"/>
</dbReference>
<evidence type="ECO:0000313" key="3">
    <source>
        <dbReference type="Proteomes" id="UP001519273"/>
    </source>
</evidence>
<reference evidence="2 3" key="1">
    <citation type="submission" date="2021-03" db="EMBL/GenBank/DDBJ databases">
        <title>Genomic Encyclopedia of Type Strains, Phase IV (KMG-IV): sequencing the most valuable type-strain genomes for metagenomic binning, comparative biology and taxonomic classification.</title>
        <authorList>
            <person name="Goeker M."/>
        </authorList>
    </citation>
    <scope>NUCLEOTIDE SEQUENCE [LARGE SCALE GENOMIC DNA]</scope>
    <source>
        <strain evidence="2 3">DSM 23491</strain>
    </source>
</reference>
<organism evidence="2 3">
    <name type="scientific">Paenibacillus sediminis</name>
    <dbReference type="NCBI Taxonomy" id="664909"/>
    <lineage>
        <taxon>Bacteria</taxon>
        <taxon>Bacillati</taxon>
        <taxon>Bacillota</taxon>
        <taxon>Bacilli</taxon>
        <taxon>Bacillales</taxon>
        <taxon>Paenibacillaceae</taxon>
        <taxon>Paenibacillus</taxon>
    </lineage>
</organism>
<evidence type="ECO:0000313" key="2">
    <source>
        <dbReference type="EMBL" id="MBP1938548.1"/>
    </source>
</evidence>
<keyword evidence="2" id="KW-0413">Isomerase</keyword>
<evidence type="ECO:0000259" key="1">
    <source>
        <dbReference type="PROSITE" id="PS51462"/>
    </source>
</evidence>
<gene>
    <name evidence="2" type="ORF">J2Z20_003488</name>
</gene>
<dbReference type="Pfam" id="PF00293">
    <property type="entry name" value="NUDIX"/>
    <property type="match status" value="1"/>
</dbReference>
<dbReference type="PANTHER" id="PTHR10885">
    <property type="entry name" value="ISOPENTENYL-DIPHOSPHATE DELTA-ISOMERASE"/>
    <property type="match status" value="1"/>
</dbReference>
<feature type="domain" description="Nudix hydrolase" evidence="1">
    <location>
        <begin position="29"/>
        <end position="172"/>
    </location>
</feature>
<dbReference type="EMBL" id="JAGGKP010000017">
    <property type="protein sequence ID" value="MBP1938548.1"/>
    <property type="molecule type" value="Genomic_DNA"/>
</dbReference>
<name>A0ABS4H7Q3_9BACL</name>
<keyword evidence="3" id="KW-1185">Reference proteome</keyword>
<sequence>MGQELFEIYNKRHQYLGTAPRDEVHANGYWHHTFHCWIVRDTPSGRNVLFQKRQTMKDTFPDHYDITAAGHLAAGETVRDAVRELHEELGLLVPYESLVPIMTVRSETEGTANSVPFIDREFSSVFGLLAAQPIADYVLQIDEVAGLYEADLEKILHLFMGKVSSISADGISADGALIASQRITRDQFVPHGIPYYTDVFKALRNL</sequence>
<accession>A0ABS4H7Q3</accession>
<dbReference type="PANTHER" id="PTHR10885:SF0">
    <property type="entry name" value="ISOPENTENYL-DIPHOSPHATE DELTA-ISOMERASE"/>
    <property type="match status" value="1"/>
</dbReference>
<dbReference type="Gene3D" id="3.90.79.10">
    <property type="entry name" value="Nucleoside Triphosphate Pyrophosphohydrolase"/>
    <property type="match status" value="1"/>
</dbReference>
<dbReference type="InterPro" id="IPR015797">
    <property type="entry name" value="NUDIX_hydrolase-like_dom_sf"/>
</dbReference>
<proteinExistence type="predicted"/>
<dbReference type="RefSeq" id="WP_209853128.1">
    <property type="nucleotide sequence ID" value="NZ_CBCRVE010000016.1"/>
</dbReference>
<dbReference type="SUPFAM" id="SSF55811">
    <property type="entry name" value="Nudix"/>
    <property type="match status" value="1"/>
</dbReference>
<comment type="caution">
    <text evidence="2">The sequence shown here is derived from an EMBL/GenBank/DDBJ whole genome shotgun (WGS) entry which is preliminary data.</text>
</comment>
<dbReference type="GO" id="GO:0016853">
    <property type="term" value="F:isomerase activity"/>
    <property type="evidence" value="ECO:0007669"/>
    <property type="project" value="UniProtKB-KW"/>
</dbReference>
<dbReference type="InterPro" id="IPR000086">
    <property type="entry name" value="NUDIX_hydrolase_dom"/>
</dbReference>
<dbReference type="Proteomes" id="UP001519273">
    <property type="component" value="Unassembled WGS sequence"/>
</dbReference>
<protein>
    <submittedName>
        <fullName evidence="2">Isopentenyldiphosphate isomerase</fullName>
    </submittedName>
</protein>